<evidence type="ECO:0000313" key="7">
    <source>
        <dbReference type="EMBL" id="MCS3708775.1"/>
    </source>
</evidence>
<dbReference type="AlphaFoldDB" id="A0A9X2TDU7"/>
<dbReference type="GO" id="GO:0047480">
    <property type="term" value="F:UDP-N-acetylmuramoyl-tripeptide-D-alanyl-D-alanine ligase activity"/>
    <property type="evidence" value="ECO:0007669"/>
    <property type="project" value="UniProtKB-EC"/>
</dbReference>
<name>A0A9X2TDU7_9BACT</name>
<proteinExistence type="predicted"/>
<comment type="caution">
    <text evidence="7">The sequence shown here is derived from an EMBL/GenBank/DDBJ whole genome shotgun (WGS) entry which is preliminary data.</text>
</comment>
<sequence>MTSALIFFGVVATLFAGWRAGRRVRFFLHIFQLETYKFGRYGRWLAGHVPSLIVRPSHGVGAAALAGGGLVASVAAPSWGALAVLLVWPMAFISSRRYRSDQEKKPLAFTDRMVRLAVPTALLALLPVASGGLYGWALGSPTGVLWYLGGFLAADLGAPLWVALGAALMHPVETAIQRGFKRQARRRLQTRSDLSVVGITGSYGKTSTKFIVAELLRQKYNVYATPSSYNTPMGLCLAVNEHLKPEHQVLVLEYGIRYPGDMDELCDIAEPNASVVTTIGVAHLETMGSQDRIAAEKGVLVERTAPDGPAVLNADDERVAAMAERAAGPVWRISTEGHPDADITASDIRYDTGGTAFDVTDDTGTTVTFETQLLGRHNVLNVLLAVAVGRSMGLRLRQMAHAVRRVEPIEHRLQLRSRGDVTIIDDAFNSNPVGARNAVEILSEMDGGKRVIVTPGMVELGDRQWTENKDFGVVLAQHDLDLVVLVGEEQTAPIQAGLSEGGAPAERIMVVDSLAEAQEILERRLGPGDVVLYENDLPDQYSV</sequence>
<gene>
    <name evidence="7" type="ORF">GGP61_000362</name>
</gene>
<keyword evidence="2" id="KW-0547">Nucleotide-binding</keyword>
<evidence type="ECO:0000256" key="1">
    <source>
        <dbReference type="ARBA" id="ARBA00022598"/>
    </source>
</evidence>
<accession>A0A9X2TDU7</accession>
<keyword evidence="1 7" id="KW-0436">Ligase</keyword>
<evidence type="ECO:0000259" key="5">
    <source>
        <dbReference type="Pfam" id="PF02875"/>
    </source>
</evidence>
<feature type="transmembrane region" description="Helical" evidence="4">
    <location>
        <begin position="60"/>
        <end position="93"/>
    </location>
</feature>
<keyword evidence="4" id="KW-0812">Transmembrane</keyword>
<dbReference type="Proteomes" id="UP001155057">
    <property type="component" value="Unassembled WGS sequence"/>
</dbReference>
<dbReference type="EC" id="6.3.2.10" evidence="7"/>
<dbReference type="InterPro" id="IPR013221">
    <property type="entry name" value="Mur_ligase_cen"/>
</dbReference>
<feature type="transmembrane region" description="Helical" evidence="4">
    <location>
        <begin position="114"/>
        <end position="138"/>
    </location>
</feature>
<dbReference type="InterPro" id="IPR051046">
    <property type="entry name" value="MurCDEF_CellWall_CoF430Synth"/>
</dbReference>
<feature type="transmembrane region" description="Helical" evidence="4">
    <location>
        <begin position="144"/>
        <end position="168"/>
    </location>
</feature>
<dbReference type="Pfam" id="PF02875">
    <property type="entry name" value="Mur_ligase_C"/>
    <property type="match status" value="1"/>
</dbReference>
<feature type="domain" description="Mur ligase central" evidence="6">
    <location>
        <begin position="199"/>
        <end position="388"/>
    </location>
</feature>
<dbReference type="InterPro" id="IPR036565">
    <property type="entry name" value="Mur-like_cat_sf"/>
</dbReference>
<dbReference type="SUPFAM" id="SSF53623">
    <property type="entry name" value="MurD-like peptide ligases, catalytic domain"/>
    <property type="match status" value="1"/>
</dbReference>
<dbReference type="PANTHER" id="PTHR43024:SF1">
    <property type="entry name" value="UDP-N-ACETYLMURAMOYL-TRIPEPTIDE--D-ALANYL-D-ALANINE LIGASE"/>
    <property type="match status" value="1"/>
</dbReference>
<dbReference type="EMBL" id="JANUAE010000001">
    <property type="protein sequence ID" value="MCS3708775.1"/>
    <property type="molecule type" value="Genomic_DNA"/>
</dbReference>
<protein>
    <submittedName>
        <fullName evidence="7">UDP-N-acetylmuramoyl-tripeptide--D-alanyl-D-alanine ligase</fullName>
        <ecNumber evidence="7">6.3.2.10</ecNumber>
    </submittedName>
</protein>
<evidence type="ECO:0000256" key="3">
    <source>
        <dbReference type="ARBA" id="ARBA00022840"/>
    </source>
</evidence>
<evidence type="ECO:0000256" key="2">
    <source>
        <dbReference type="ARBA" id="ARBA00022741"/>
    </source>
</evidence>
<dbReference type="InterPro" id="IPR004101">
    <property type="entry name" value="Mur_ligase_C"/>
</dbReference>
<evidence type="ECO:0000256" key="4">
    <source>
        <dbReference type="SAM" id="Phobius"/>
    </source>
</evidence>
<feature type="domain" description="Mur ligase C-terminal" evidence="5">
    <location>
        <begin position="411"/>
        <end position="532"/>
    </location>
</feature>
<dbReference type="InterPro" id="IPR036615">
    <property type="entry name" value="Mur_ligase_C_dom_sf"/>
</dbReference>
<dbReference type="Gene3D" id="3.90.190.20">
    <property type="entry name" value="Mur ligase, C-terminal domain"/>
    <property type="match status" value="1"/>
</dbReference>
<dbReference type="RefSeq" id="WP_259123277.1">
    <property type="nucleotide sequence ID" value="NZ_JANUAE010000001.1"/>
</dbReference>
<dbReference type="SUPFAM" id="SSF53244">
    <property type="entry name" value="MurD-like peptide ligases, peptide-binding domain"/>
    <property type="match status" value="1"/>
</dbReference>
<evidence type="ECO:0000313" key="8">
    <source>
        <dbReference type="Proteomes" id="UP001155057"/>
    </source>
</evidence>
<dbReference type="GO" id="GO:0005524">
    <property type="term" value="F:ATP binding"/>
    <property type="evidence" value="ECO:0007669"/>
    <property type="project" value="UniProtKB-KW"/>
</dbReference>
<reference evidence="7" key="1">
    <citation type="submission" date="2022-08" db="EMBL/GenBank/DDBJ databases">
        <title>Genomic Encyclopedia of Type Strains, Phase V (KMG-V): Genome sequencing to study the core and pangenomes of soil and plant-associated prokaryotes.</title>
        <authorList>
            <person name="Whitman W."/>
        </authorList>
    </citation>
    <scope>NUCLEOTIDE SEQUENCE</scope>
    <source>
        <strain evidence="7">SP3049</strain>
    </source>
</reference>
<keyword evidence="3" id="KW-0067">ATP-binding</keyword>
<dbReference type="PANTHER" id="PTHR43024">
    <property type="entry name" value="UDP-N-ACETYLMURAMOYL-TRIPEPTIDE--D-ALANYL-D-ALANINE LIGASE"/>
    <property type="match status" value="1"/>
</dbReference>
<dbReference type="Pfam" id="PF08245">
    <property type="entry name" value="Mur_ligase_M"/>
    <property type="match status" value="1"/>
</dbReference>
<keyword evidence="4" id="KW-0472">Membrane</keyword>
<keyword evidence="4" id="KW-1133">Transmembrane helix</keyword>
<dbReference type="Gene3D" id="3.40.1190.10">
    <property type="entry name" value="Mur-like, catalytic domain"/>
    <property type="match status" value="1"/>
</dbReference>
<evidence type="ECO:0000259" key="6">
    <source>
        <dbReference type="Pfam" id="PF08245"/>
    </source>
</evidence>
<organism evidence="7 8">
    <name type="scientific">Salinibacter ruber</name>
    <dbReference type="NCBI Taxonomy" id="146919"/>
    <lineage>
        <taxon>Bacteria</taxon>
        <taxon>Pseudomonadati</taxon>
        <taxon>Rhodothermota</taxon>
        <taxon>Rhodothermia</taxon>
        <taxon>Rhodothermales</taxon>
        <taxon>Salinibacteraceae</taxon>
        <taxon>Salinibacter</taxon>
    </lineage>
</organism>